<sequence>MEINANHVRPGLPGILHGEARPVNLGRTTQIWDIRITNEAGKLVCVSRCTMAVLDMPTQYRGTAG</sequence>
<evidence type="ECO:0000259" key="2">
    <source>
        <dbReference type="Pfam" id="PF03061"/>
    </source>
</evidence>
<proteinExistence type="predicted"/>
<protein>
    <submittedName>
        <fullName evidence="3">Putative esterase</fullName>
        <ecNumber evidence="3">3.1.2.-</ecNumber>
    </submittedName>
</protein>
<dbReference type="EC" id="3.1.2.-" evidence="3"/>
<evidence type="ECO:0000256" key="1">
    <source>
        <dbReference type="ARBA" id="ARBA00022801"/>
    </source>
</evidence>
<name>A0A645AUZ6_9ZZZZ</name>
<accession>A0A645AUZ6</accession>
<feature type="domain" description="Thioesterase" evidence="2">
    <location>
        <begin position="2"/>
        <end position="45"/>
    </location>
</feature>
<dbReference type="SUPFAM" id="SSF54637">
    <property type="entry name" value="Thioesterase/thiol ester dehydrase-isomerase"/>
    <property type="match status" value="1"/>
</dbReference>
<dbReference type="Gene3D" id="3.10.129.10">
    <property type="entry name" value="Hotdog Thioesterase"/>
    <property type="match status" value="1"/>
</dbReference>
<dbReference type="EMBL" id="VSSQ01014309">
    <property type="protein sequence ID" value="MPM53384.1"/>
    <property type="molecule type" value="Genomic_DNA"/>
</dbReference>
<dbReference type="GO" id="GO:0016787">
    <property type="term" value="F:hydrolase activity"/>
    <property type="evidence" value="ECO:0007669"/>
    <property type="project" value="UniProtKB-KW"/>
</dbReference>
<dbReference type="InterPro" id="IPR029069">
    <property type="entry name" value="HotDog_dom_sf"/>
</dbReference>
<comment type="caution">
    <text evidence="3">The sequence shown here is derived from an EMBL/GenBank/DDBJ whole genome shotgun (WGS) entry which is preliminary data.</text>
</comment>
<dbReference type="CDD" id="cd03443">
    <property type="entry name" value="PaaI_thioesterase"/>
    <property type="match status" value="1"/>
</dbReference>
<dbReference type="InterPro" id="IPR006683">
    <property type="entry name" value="Thioestr_dom"/>
</dbReference>
<keyword evidence="1 3" id="KW-0378">Hydrolase</keyword>
<organism evidence="3">
    <name type="scientific">bioreactor metagenome</name>
    <dbReference type="NCBI Taxonomy" id="1076179"/>
    <lineage>
        <taxon>unclassified sequences</taxon>
        <taxon>metagenomes</taxon>
        <taxon>ecological metagenomes</taxon>
    </lineage>
</organism>
<gene>
    <name evidence="3" type="ORF">SDC9_100151</name>
</gene>
<evidence type="ECO:0000313" key="3">
    <source>
        <dbReference type="EMBL" id="MPM53384.1"/>
    </source>
</evidence>
<dbReference type="NCBIfam" id="TIGR00369">
    <property type="entry name" value="unchar_dom_1"/>
    <property type="match status" value="1"/>
</dbReference>
<reference evidence="3" key="1">
    <citation type="submission" date="2019-08" db="EMBL/GenBank/DDBJ databases">
        <authorList>
            <person name="Kucharzyk K."/>
            <person name="Murdoch R.W."/>
            <person name="Higgins S."/>
            <person name="Loffler F."/>
        </authorList>
    </citation>
    <scope>NUCLEOTIDE SEQUENCE</scope>
</reference>
<dbReference type="Pfam" id="PF03061">
    <property type="entry name" value="4HBT"/>
    <property type="match status" value="1"/>
</dbReference>
<dbReference type="AlphaFoldDB" id="A0A645AUZ6"/>
<dbReference type="InterPro" id="IPR003736">
    <property type="entry name" value="PAAI_dom"/>
</dbReference>